<reference evidence="2 3" key="1">
    <citation type="submission" date="2023-03" db="EMBL/GenBank/DDBJ databases">
        <title>High recombination rates correlate with genetic variation in Cardiocondyla obscurior ants.</title>
        <authorList>
            <person name="Errbii M."/>
        </authorList>
    </citation>
    <scope>NUCLEOTIDE SEQUENCE [LARGE SCALE GENOMIC DNA]</scope>
    <source>
        <strain evidence="2">Alpha-2009</strain>
        <tissue evidence="2">Whole body</tissue>
    </source>
</reference>
<accession>A0AAW2FDB9</accession>
<evidence type="ECO:0000256" key="1">
    <source>
        <dbReference type="SAM" id="MobiDB-lite"/>
    </source>
</evidence>
<protein>
    <submittedName>
        <fullName evidence="2">Uncharacterized protein</fullName>
    </submittedName>
</protein>
<evidence type="ECO:0000313" key="2">
    <source>
        <dbReference type="EMBL" id="KAL0112544.1"/>
    </source>
</evidence>
<gene>
    <name evidence="2" type="ORF">PUN28_012097</name>
</gene>
<keyword evidence="3" id="KW-1185">Reference proteome</keyword>
<dbReference type="AlphaFoldDB" id="A0AAW2FDB9"/>
<evidence type="ECO:0000313" key="3">
    <source>
        <dbReference type="Proteomes" id="UP001430953"/>
    </source>
</evidence>
<feature type="region of interest" description="Disordered" evidence="1">
    <location>
        <begin position="1"/>
        <end position="22"/>
    </location>
</feature>
<proteinExistence type="predicted"/>
<organism evidence="2 3">
    <name type="scientific">Cardiocondyla obscurior</name>
    <dbReference type="NCBI Taxonomy" id="286306"/>
    <lineage>
        <taxon>Eukaryota</taxon>
        <taxon>Metazoa</taxon>
        <taxon>Ecdysozoa</taxon>
        <taxon>Arthropoda</taxon>
        <taxon>Hexapoda</taxon>
        <taxon>Insecta</taxon>
        <taxon>Pterygota</taxon>
        <taxon>Neoptera</taxon>
        <taxon>Endopterygota</taxon>
        <taxon>Hymenoptera</taxon>
        <taxon>Apocrita</taxon>
        <taxon>Aculeata</taxon>
        <taxon>Formicoidea</taxon>
        <taxon>Formicidae</taxon>
        <taxon>Myrmicinae</taxon>
        <taxon>Cardiocondyla</taxon>
    </lineage>
</organism>
<comment type="caution">
    <text evidence="2">The sequence shown here is derived from an EMBL/GenBank/DDBJ whole genome shotgun (WGS) entry which is preliminary data.</text>
</comment>
<dbReference type="Proteomes" id="UP001430953">
    <property type="component" value="Unassembled WGS sequence"/>
</dbReference>
<sequence length="104" mass="11306">MCKSGRAPPPTSPHLPPRRSSRHPCLYICCRCSPTASTFCLFHAARQRPCNATPCISDVTALSQGTTADRNRAIQLAHYTAVLMRIDDARVAYACTCISLGEVV</sequence>
<name>A0AAW2FDB9_9HYME</name>
<dbReference type="EMBL" id="JADYXP020000012">
    <property type="protein sequence ID" value="KAL0112544.1"/>
    <property type="molecule type" value="Genomic_DNA"/>
</dbReference>